<dbReference type="Pfam" id="PF01663">
    <property type="entry name" value="Phosphodiest"/>
    <property type="match status" value="1"/>
</dbReference>
<evidence type="ECO:0000313" key="12">
    <source>
        <dbReference type="EMBL" id="KMQ96788.1"/>
    </source>
</evidence>
<evidence type="ECO:0000256" key="6">
    <source>
        <dbReference type="ARBA" id="ARBA00022692"/>
    </source>
</evidence>
<comment type="pathway">
    <text evidence="2">Glycolipid biosynthesis; glycosylphosphatidylinositol-anchor biosynthesis.</text>
</comment>
<keyword evidence="5 12" id="KW-0808">Transferase</keyword>
<keyword evidence="9 11" id="KW-0472">Membrane</keyword>
<keyword evidence="13" id="KW-1185">Reference proteome</keyword>
<feature type="transmembrane region" description="Helical" evidence="11">
    <location>
        <begin position="898"/>
        <end position="923"/>
    </location>
</feature>
<keyword evidence="4" id="KW-0337">GPI-anchor biosynthesis</keyword>
<feature type="transmembrane region" description="Helical" evidence="11">
    <location>
        <begin position="930"/>
        <end position="950"/>
    </location>
</feature>
<name>A0A0J7L2D4_LASNI</name>
<dbReference type="SUPFAM" id="SSF53649">
    <property type="entry name" value="Alkaline phosphatase-like"/>
    <property type="match status" value="1"/>
</dbReference>
<comment type="similarity">
    <text evidence="3">Belongs to the PIGG/PIGN/PIGO family. PIGO subfamily.</text>
</comment>
<keyword evidence="8 11" id="KW-1133">Transmembrane helix</keyword>
<feature type="transmembrane region" description="Helical" evidence="11">
    <location>
        <begin position="804"/>
        <end position="829"/>
    </location>
</feature>
<dbReference type="PaxDb" id="67767-A0A0J7L2D4"/>
<dbReference type="InterPro" id="IPR037675">
    <property type="entry name" value="PIG-O_N"/>
</dbReference>
<dbReference type="Gene3D" id="3.40.720.10">
    <property type="entry name" value="Alkaline Phosphatase, subunit A"/>
    <property type="match status" value="1"/>
</dbReference>
<dbReference type="GO" id="GO:0006506">
    <property type="term" value="P:GPI anchor biosynthetic process"/>
    <property type="evidence" value="ECO:0007669"/>
    <property type="project" value="UniProtKB-UniPathway"/>
</dbReference>
<protein>
    <submittedName>
        <fullName evidence="12">Gpi ethanolamine phosphate transferase 3-like protein</fullName>
    </submittedName>
</protein>
<feature type="transmembrane region" description="Helical" evidence="11">
    <location>
        <begin position="478"/>
        <end position="502"/>
    </location>
</feature>
<accession>A0A0J7L2D4</accession>
<comment type="subcellular location">
    <subcellularLocation>
        <location evidence="1">Endoplasmic reticulum membrane</location>
        <topology evidence="1">Multi-pass membrane protein</topology>
    </subcellularLocation>
</comment>
<evidence type="ECO:0000313" key="13">
    <source>
        <dbReference type="Proteomes" id="UP000036403"/>
    </source>
</evidence>
<dbReference type="InterPro" id="IPR002591">
    <property type="entry name" value="Phosphodiest/P_Trfase"/>
</dbReference>
<keyword evidence="10" id="KW-0325">Glycoprotein</keyword>
<feature type="transmembrane region" description="Helical" evidence="11">
    <location>
        <begin position="572"/>
        <end position="589"/>
    </location>
</feature>
<evidence type="ECO:0000256" key="2">
    <source>
        <dbReference type="ARBA" id="ARBA00004687"/>
    </source>
</evidence>
<comment type="caution">
    <text evidence="12">The sequence shown here is derived from an EMBL/GenBank/DDBJ whole genome shotgun (WGS) entry which is preliminary data.</text>
</comment>
<feature type="transmembrane region" description="Helical" evidence="11">
    <location>
        <begin position="835"/>
        <end position="855"/>
    </location>
</feature>
<gene>
    <name evidence="12" type="ORF">RF55_2907</name>
</gene>
<evidence type="ECO:0000256" key="5">
    <source>
        <dbReference type="ARBA" id="ARBA00022679"/>
    </source>
</evidence>
<keyword evidence="6 11" id="KW-0812">Transmembrane</keyword>
<dbReference type="GO" id="GO:0051377">
    <property type="term" value="F:mannose-ethanolamine phosphotransferase activity"/>
    <property type="evidence" value="ECO:0007669"/>
    <property type="project" value="InterPro"/>
</dbReference>
<organism evidence="12 13">
    <name type="scientific">Lasius niger</name>
    <name type="common">Black garden ant</name>
    <dbReference type="NCBI Taxonomy" id="67767"/>
    <lineage>
        <taxon>Eukaryota</taxon>
        <taxon>Metazoa</taxon>
        <taxon>Ecdysozoa</taxon>
        <taxon>Arthropoda</taxon>
        <taxon>Hexapoda</taxon>
        <taxon>Insecta</taxon>
        <taxon>Pterygota</taxon>
        <taxon>Neoptera</taxon>
        <taxon>Endopterygota</taxon>
        <taxon>Hymenoptera</taxon>
        <taxon>Apocrita</taxon>
        <taxon>Aculeata</taxon>
        <taxon>Formicoidea</taxon>
        <taxon>Formicidae</taxon>
        <taxon>Formicinae</taxon>
        <taxon>Lasius</taxon>
        <taxon>Lasius</taxon>
    </lineage>
</organism>
<sequence length="1058" mass="120070">MSRLWNYLIFQAWMSYLMAAGLLVFTSGFLLNRVSRPERAECTQCTVNAGECDTASLFQDMEHAAKVCLERRARVVLLIVDALKYEFAEWYENTASMFSYHRNKLPVIHELLQKHPSHSRLYKFIADPPTTTMQRLKGLTTGSLPTFIEIGSNFASEYIQEDNLIDQNTAGGIVFMGDDTWTNLFPDKFMRQFPSPSFNVWDLDSVDKDVQYRIFFEMKKKDWSLLIAHTLGVDHCGHKHGSQHPEMTRKLNDTNTLIKEIVASLEKDMMLFVVGDHGMTETGDHGGDSSNEVEAAMFVYSTTPLVKEFAINSDNSVNQIDLVPTLASILGTPIPFSNLGSVILDCLPNKVGDAAGQLSYLLQSLWRNIAQTKKYIEVYSADTYLFSKEQLQHLDYVYSLLAERIKFIDSSEKLETFVGDTKGYFKLLKDTCSEVWVQFDSGLISKGLLLMFCSLFFFYLFITGIPENRMCDIFKSSFLQCAIIANLITAAITTCLFLLNILEELRNTTFFATGAVSIGLLVIVIAQNWDVISMCWYDHRRIKLLTYVTRIILLLTVCGLFSNSYIVEEDKVLSFLFVTLVCLLIFDLRKNDSDSTFEKKTRFTSKSSKPNFRTIVLVIGLLACISVRLSHYFWRCREEHLQRECSILATGKVGWSTMPNNWERALFAVLLASIILASYVVIVRLWLQSCGNLTGFAPSVMVGQYCPVIVSVCMGCYWILQKLPKFVKPKLSLSWEINTLPNVVYFFCVFAILVLYYRPLSIYLLPKKKESIDVYRDENIVPRLFEKIKDSISRKRIDADELPVIYGFGTTYSAAFISLSVFLTLLYALLLGDTLSPGTFLMFVACACILGLSAIERYKNANNISELVDVSMPVLFCWFLLAEYFFYGTGHQATFPTIHWHAAFVGTGGHFYGNLVSAILIGINTFGSHIILGATLPLLVVVPFTLHRVFPKFLKAKFLDDIKRGELLLFEQDSAFHAAIFSVAGKYTLLHGIRTFGSMLAATIHCRHLMVWKIFAPKLIFEGLGFLVTLGSVLTSFYMVFRIDQQMEYLITKITKSR</sequence>
<feature type="transmembrane region" description="Helical" evidence="11">
    <location>
        <begin position="547"/>
        <end position="566"/>
    </location>
</feature>
<evidence type="ECO:0000256" key="7">
    <source>
        <dbReference type="ARBA" id="ARBA00022824"/>
    </source>
</evidence>
<dbReference type="STRING" id="67767.A0A0J7L2D4"/>
<dbReference type="CDD" id="cd16023">
    <property type="entry name" value="GPI_EPT_3"/>
    <property type="match status" value="1"/>
</dbReference>
<dbReference type="AlphaFoldDB" id="A0A0J7L2D4"/>
<feature type="transmembrane region" description="Helical" evidence="11">
    <location>
        <begin position="740"/>
        <end position="757"/>
    </location>
</feature>
<evidence type="ECO:0000256" key="11">
    <source>
        <dbReference type="SAM" id="Phobius"/>
    </source>
</evidence>
<reference evidence="12 13" key="1">
    <citation type="submission" date="2015-04" db="EMBL/GenBank/DDBJ databases">
        <title>Lasius niger genome sequencing.</title>
        <authorList>
            <person name="Konorov E.A."/>
            <person name="Nikitin M.A."/>
            <person name="Kirill M.V."/>
            <person name="Chang P."/>
        </authorList>
    </citation>
    <scope>NUCLEOTIDE SEQUENCE [LARGE SCALE GENOMIC DNA]</scope>
    <source>
        <tissue evidence="12">Whole</tissue>
    </source>
</reference>
<dbReference type="InterPro" id="IPR039524">
    <property type="entry name" value="PIGO/GPI13"/>
</dbReference>
<feature type="transmembrane region" description="Helical" evidence="11">
    <location>
        <begin position="508"/>
        <end position="526"/>
    </location>
</feature>
<feature type="transmembrane region" description="Helical" evidence="11">
    <location>
        <begin position="610"/>
        <end position="634"/>
    </location>
</feature>
<dbReference type="PANTHER" id="PTHR23071">
    <property type="entry name" value="PHOSPHATIDYLINOSITOL GLYCAN"/>
    <property type="match status" value="1"/>
</dbReference>
<keyword evidence="7" id="KW-0256">Endoplasmic reticulum</keyword>
<dbReference type="OrthoDB" id="272139at2759"/>
<feature type="transmembrane region" description="Helical" evidence="11">
    <location>
        <begin position="1019"/>
        <end position="1041"/>
    </location>
</feature>
<feature type="transmembrane region" description="Helical" evidence="11">
    <location>
        <begin position="665"/>
        <end position="687"/>
    </location>
</feature>
<dbReference type="PANTHER" id="PTHR23071:SF1">
    <property type="entry name" value="GPI ETHANOLAMINE PHOSPHATE TRANSFERASE 3"/>
    <property type="match status" value="1"/>
</dbReference>
<dbReference type="EMBL" id="LBMM01001170">
    <property type="protein sequence ID" value="KMQ96788.1"/>
    <property type="molecule type" value="Genomic_DNA"/>
</dbReference>
<dbReference type="GO" id="GO:0005789">
    <property type="term" value="C:endoplasmic reticulum membrane"/>
    <property type="evidence" value="ECO:0007669"/>
    <property type="project" value="UniProtKB-SubCell"/>
</dbReference>
<evidence type="ECO:0000256" key="9">
    <source>
        <dbReference type="ARBA" id="ARBA00023136"/>
    </source>
</evidence>
<evidence type="ECO:0000256" key="10">
    <source>
        <dbReference type="ARBA" id="ARBA00023180"/>
    </source>
</evidence>
<dbReference type="Proteomes" id="UP000036403">
    <property type="component" value="Unassembled WGS sequence"/>
</dbReference>
<dbReference type="InterPro" id="IPR017850">
    <property type="entry name" value="Alkaline_phosphatase_core_sf"/>
</dbReference>
<feature type="transmembrane region" description="Helical" evidence="11">
    <location>
        <begin position="447"/>
        <end position="466"/>
    </location>
</feature>
<evidence type="ECO:0000256" key="4">
    <source>
        <dbReference type="ARBA" id="ARBA00022502"/>
    </source>
</evidence>
<feature type="transmembrane region" description="Helical" evidence="11">
    <location>
        <begin position="7"/>
        <end position="31"/>
    </location>
</feature>
<feature type="transmembrane region" description="Helical" evidence="11">
    <location>
        <begin position="867"/>
        <end position="886"/>
    </location>
</feature>
<evidence type="ECO:0000256" key="1">
    <source>
        <dbReference type="ARBA" id="ARBA00004477"/>
    </source>
</evidence>
<dbReference type="UniPathway" id="UPA00196"/>
<feature type="transmembrane region" description="Helical" evidence="11">
    <location>
        <begin position="699"/>
        <end position="720"/>
    </location>
</feature>
<evidence type="ECO:0000256" key="3">
    <source>
        <dbReference type="ARBA" id="ARBA00008695"/>
    </source>
</evidence>
<evidence type="ECO:0000256" key="8">
    <source>
        <dbReference type="ARBA" id="ARBA00022989"/>
    </source>
</evidence>
<proteinExistence type="inferred from homology"/>